<dbReference type="GeneID" id="71988027"/>
<protein>
    <submittedName>
        <fullName evidence="2">Uncharacterized protein</fullName>
    </submittedName>
</protein>
<feature type="region of interest" description="Disordered" evidence="1">
    <location>
        <begin position="374"/>
        <end position="490"/>
    </location>
</feature>
<evidence type="ECO:0000313" key="2">
    <source>
        <dbReference type="EMBL" id="UJO15429.1"/>
    </source>
</evidence>
<accession>A0A9Q8LDW5</accession>
<evidence type="ECO:0000313" key="3">
    <source>
        <dbReference type="Proteomes" id="UP000756132"/>
    </source>
</evidence>
<gene>
    <name evidence="2" type="ORF">CLAFUR5_08149</name>
</gene>
<feature type="compositionally biased region" description="Low complexity" evidence="1">
    <location>
        <begin position="481"/>
        <end position="490"/>
    </location>
</feature>
<dbReference type="Proteomes" id="UP000756132">
    <property type="component" value="Chromosome 3"/>
</dbReference>
<feature type="compositionally biased region" description="Basic and acidic residues" evidence="1">
    <location>
        <begin position="310"/>
        <end position="319"/>
    </location>
</feature>
<feature type="compositionally biased region" description="Polar residues" evidence="1">
    <location>
        <begin position="336"/>
        <end position="348"/>
    </location>
</feature>
<organism evidence="2 3">
    <name type="scientific">Passalora fulva</name>
    <name type="common">Tomato leaf mold</name>
    <name type="synonym">Cladosporium fulvum</name>
    <dbReference type="NCBI Taxonomy" id="5499"/>
    <lineage>
        <taxon>Eukaryota</taxon>
        <taxon>Fungi</taxon>
        <taxon>Dikarya</taxon>
        <taxon>Ascomycota</taxon>
        <taxon>Pezizomycotina</taxon>
        <taxon>Dothideomycetes</taxon>
        <taxon>Dothideomycetidae</taxon>
        <taxon>Mycosphaerellales</taxon>
        <taxon>Mycosphaerellaceae</taxon>
        <taxon>Fulvia</taxon>
    </lineage>
</organism>
<dbReference type="RefSeq" id="XP_047759795.1">
    <property type="nucleotide sequence ID" value="XM_047907297.1"/>
</dbReference>
<sequence length="517" mass="57498">MCWQGFVRFRCGHTQLIEEECQHARDLDLPFWLKVDCPHYRISHRDPRMECGTGHFYCAETADGQYLQMVVKQRAESEQRLTQLDAALTNKLNPWEDSVVQQLKARYSNQFQAMQAYNAHPQIAKINSVRQGIEHERQNVLAKFQDADSTLYYSDQFFKLNAHHAGGGVRPPLPGYLRQYGKVRHLAQPRRPPHNGWLGPPYHGQANVAGPSHILPQKTNNQTIQKPRAVAKHTPPVEAPVRRSARGKKQVNYAEDDESTESSPAPSPVAPQSSLKDIILEQRQRDAARTQPSNKPGNLSFQDIILAQRQHDAARKEAMNEFSTRASVVPRAATPETANAPSGVTDSGLTQKQYHDKLRESFAKQVKLQPTILTPPVTRDLTDYTTRSTPSAVTGSPLKRKISSSPAVPPNKRLQFNFPSAAPVSASSPPPRRIKYERAGSAAWFDENTRPSSAPAPGAQKAAQSASPQLGTLRGSNGMEQAWDQQQQDATSTSAALGLLDDGFDFNMFAPDFSTFR</sequence>
<dbReference type="KEGG" id="ffu:CLAFUR5_08149"/>
<dbReference type="EMBL" id="CP090165">
    <property type="protein sequence ID" value="UJO15429.1"/>
    <property type="molecule type" value="Genomic_DNA"/>
</dbReference>
<dbReference type="OrthoDB" id="3848417at2759"/>
<feature type="region of interest" description="Disordered" evidence="1">
    <location>
        <begin position="310"/>
        <end position="348"/>
    </location>
</feature>
<name>A0A9Q8LDW5_PASFU</name>
<feature type="compositionally biased region" description="Polar residues" evidence="1">
    <location>
        <begin position="462"/>
        <end position="479"/>
    </location>
</feature>
<feature type="compositionally biased region" description="Polar residues" evidence="1">
    <location>
        <begin position="383"/>
        <end position="394"/>
    </location>
</feature>
<dbReference type="AlphaFoldDB" id="A0A9Q8LDW5"/>
<dbReference type="OMA" id="DLPFWLK"/>
<keyword evidence="3" id="KW-1185">Reference proteome</keyword>
<feature type="region of interest" description="Disordered" evidence="1">
    <location>
        <begin position="187"/>
        <end position="273"/>
    </location>
</feature>
<proteinExistence type="predicted"/>
<evidence type="ECO:0000256" key="1">
    <source>
        <dbReference type="SAM" id="MobiDB-lite"/>
    </source>
</evidence>
<reference evidence="2" key="2">
    <citation type="journal article" date="2022" name="Microb. Genom.">
        <title>A chromosome-scale genome assembly of the tomato pathogen Cladosporium fulvum reveals a compartmentalized genome architecture and the presence of a dispensable chromosome.</title>
        <authorList>
            <person name="Zaccaron A.Z."/>
            <person name="Chen L.H."/>
            <person name="Samaras A."/>
            <person name="Stergiopoulos I."/>
        </authorList>
    </citation>
    <scope>NUCLEOTIDE SEQUENCE</scope>
    <source>
        <strain evidence="2">Race5_Kim</strain>
    </source>
</reference>
<reference evidence="2" key="1">
    <citation type="submission" date="2021-12" db="EMBL/GenBank/DDBJ databases">
        <authorList>
            <person name="Zaccaron A."/>
            <person name="Stergiopoulos I."/>
        </authorList>
    </citation>
    <scope>NUCLEOTIDE SEQUENCE</scope>
    <source>
        <strain evidence="2">Race5_Kim</strain>
    </source>
</reference>